<organism evidence="3 4">
    <name type="scientific">Muriicola marianensis</name>
    <dbReference type="NCBI Taxonomy" id="1324801"/>
    <lineage>
        <taxon>Bacteria</taxon>
        <taxon>Pseudomonadati</taxon>
        <taxon>Bacteroidota</taxon>
        <taxon>Flavobacteriia</taxon>
        <taxon>Flavobacteriales</taxon>
        <taxon>Flavobacteriaceae</taxon>
        <taxon>Muriicola</taxon>
    </lineage>
</organism>
<keyword evidence="1" id="KW-0732">Signal</keyword>
<evidence type="ECO:0000313" key="4">
    <source>
        <dbReference type="Proteomes" id="UP000625780"/>
    </source>
</evidence>
<feature type="domain" description="Lipocalin-like" evidence="2">
    <location>
        <begin position="31"/>
        <end position="144"/>
    </location>
</feature>
<gene>
    <name evidence="3" type="ORF">GCM10011361_11900</name>
</gene>
<proteinExistence type="predicted"/>
<evidence type="ECO:0000259" key="2">
    <source>
        <dbReference type="Pfam" id="PF13648"/>
    </source>
</evidence>
<feature type="signal peptide" evidence="1">
    <location>
        <begin position="1"/>
        <end position="24"/>
    </location>
</feature>
<dbReference type="Proteomes" id="UP000625780">
    <property type="component" value="Unassembled WGS sequence"/>
</dbReference>
<dbReference type="PROSITE" id="PS51257">
    <property type="entry name" value="PROKAR_LIPOPROTEIN"/>
    <property type="match status" value="1"/>
</dbReference>
<protein>
    <recommendedName>
        <fullName evidence="2">Lipocalin-like domain-containing protein</fullName>
    </recommendedName>
</protein>
<name>A0ABQ1QVX9_9FLAO</name>
<feature type="chain" id="PRO_5047438049" description="Lipocalin-like domain-containing protein" evidence="1">
    <location>
        <begin position="25"/>
        <end position="165"/>
    </location>
</feature>
<evidence type="ECO:0000313" key="3">
    <source>
        <dbReference type="EMBL" id="GGD46592.1"/>
    </source>
</evidence>
<dbReference type="EMBL" id="BMFH01000001">
    <property type="protein sequence ID" value="GGD46592.1"/>
    <property type="molecule type" value="Genomic_DNA"/>
</dbReference>
<dbReference type="Pfam" id="PF13648">
    <property type="entry name" value="Lipocalin_4"/>
    <property type="match status" value="1"/>
</dbReference>
<evidence type="ECO:0000256" key="1">
    <source>
        <dbReference type="SAM" id="SignalP"/>
    </source>
</evidence>
<accession>A0ABQ1QVX9</accession>
<dbReference type="InterPro" id="IPR024311">
    <property type="entry name" value="Lipocalin-like"/>
</dbReference>
<keyword evidence="4" id="KW-1185">Reference proteome</keyword>
<reference evidence="4" key="1">
    <citation type="journal article" date="2019" name="Int. J. Syst. Evol. Microbiol.">
        <title>The Global Catalogue of Microorganisms (GCM) 10K type strain sequencing project: providing services to taxonomists for standard genome sequencing and annotation.</title>
        <authorList>
            <consortium name="The Broad Institute Genomics Platform"/>
            <consortium name="The Broad Institute Genome Sequencing Center for Infectious Disease"/>
            <person name="Wu L."/>
            <person name="Ma J."/>
        </authorList>
    </citation>
    <scope>NUCLEOTIDE SEQUENCE [LARGE SCALE GENOMIC DNA]</scope>
    <source>
        <strain evidence="4">CGMCC 1.12606</strain>
    </source>
</reference>
<comment type="caution">
    <text evidence="3">The sequence shown here is derived from an EMBL/GenBank/DDBJ whole genome shotgun (WGS) entry which is preliminary data.</text>
</comment>
<sequence length="165" mass="17955">MKKMAIYYLLMGFLIAACSTDKMADNGIDGIIGTWELTALEINDGSASSEAEFAQDILDVLSASDCYLLTLIFNEDLTLVTQDATNYLEIGVNSSGTGLDVPCPVQRDTFTTSYTYVEGTLTFTDENQQSVTVDALINGNTMVISARDLAVENFNSEGNLVFSRR</sequence>